<dbReference type="Pfam" id="PF13731">
    <property type="entry name" value="WxL"/>
    <property type="match status" value="1"/>
</dbReference>
<accession>A0A3N4GH28</accession>
<dbReference type="InterPro" id="IPR027994">
    <property type="entry name" value="WxL_dom"/>
</dbReference>
<protein>
    <recommendedName>
        <fullName evidence="2">WxL domain-containing protein</fullName>
    </recommendedName>
</protein>
<feature type="signal peptide" evidence="1">
    <location>
        <begin position="1"/>
        <end position="26"/>
    </location>
</feature>
<name>A0A3N4GH28_9LACT</name>
<evidence type="ECO:0000259" key="2">
    <source>
        <dbReference type="Pfam" id="PF13731"/>
    </source>
</evidence>
<keyword evidence="4" id="KW-1185">Reference proteome</keyword>
<reference evidence="3 4" key="1">
    <citation type="submission" date="2018-11" db="EMBL/GenBank/DDBJ databases">
        <title>Aerococcus sp. SJQ22, whole genome shotgun sequence.</title>
        <authorList>
            <person name="Sun L."/>
            <person name="Gao X."/>
            <person name="Chen W."/>
            <person name="Huang K."/>
        </authorList>
    </citation>
    <scope>NUCLEOTIDE SEQUENCE [LARGE SCALE GENOMIC DNA]</scope>
    <source>
        <strain evidence="3 4">SJQ22</strain>
    </source>
</reference>
<proteinExistence type="predicted"/>
<feature type="chain" id="PRO_5018174538" description="WxL domain-containing protein" evidence="1">
    <location>
        <begin position="27"/>
        <end position="209"/>
    </location>
</feature>
<evidence type="ECO:0000313" key="3">
    <source>
        <dbReference type="EMBL" id="RPA60727.1"/>
    </source>
</evidence>
<comment type="caution">
    <text evidence="3">The sequence shown here is derived from an EMBL/GenBank/DDBJ whole genome shotgun (WGS) entry which is preliminary data.</text>
</comment>
<dbReference type="EMBL" id="RKMG01000010">
    <property type="protein sequence ID" value="RPA60727.1"/>
    <property type="molecule type" value="Genomic_DNA"/>
</dbReference>
<gene>
    <name evidence="3" type="ORF">EF384_04585</name>
</gene>
<dbReference type="Proteomes" id="UP000273977">
    <property type="component" value="Unassembled WGS sequence"/>
</dbReference>
<sequence>MKKRIFGMGLIGLALAATLTTNVAYATETATDETPGTATTQASAIVTAGDLTIQSNGSVNFEEITLGEEVADTMTFNADPNSNVNITVTDNRGTKQGWEVRARRSAFTINGNEALPNAKINFGTGTALLNGHGKAYGIAPVFNQEGVSVGTTETDVITATNSNGMGQWQINWPNSEINLSLSGSEYLGLSGGTYSTDITWTLYATPDAQ</sequence>
<evidence type="ECO:0000313" key="4">
    <source>
        <dbReference type="Proteomes" id="UP000273977"/>
    </source>
</evidence>
<dbReference type="AlphaFoldDB" id="A0A3N4GH28"/>
<organism evidence="3 4">
    <name type="scientific">Aerococcus agrisoli</name>
    <dbReference type="NCBI Taxonomy" id="2487350"/>
    <lineage>
        <taxon>Bacteria</taxon>
        <taxon>Bacillati</taxon>
        <taxon>Bacillota</taxon>
        <taxon>Bacilli</taxon>
        <taxon>Lactobacillales</taxon>
        <taxon>Aerococcaceae</taxon>
        <taxon>Aerococcus</taxon>
    </lineage>
</organism>
<keyword evidence="1" id="KW-0732">Signal</keyword>
<feature type="domain" description="WxL" evidence="2">
    <location>
        <begin position="43"/>
        <end position="206"/>
    </location>
</feature>
<evidence type="ECO:0000256" key="1">
    <source>
        <dbReference type="SAM" id="SignalP"/>
    </source>
</evidence>